<feature type="compositionally biased region" description="Low complexity" evidence="7">
    <location>
        <begin position="40"/>
        <end position="53"/>
    </location>
</feature>
<dbReference type="InterPro" id="IPR023549">
    <property type="entry name" value="Subtilisin_inhibitor"/>
</dbReference>
<keyword evidence="8" id="KW-0732">Signal</keyword>
<evidence type="ECO:0000313" key="11">
    <source>
        <dbReference type="Proteomes" id="UP001518976"/>
    </source>
</evidence>
<comment type="similarity">
    <text evidence="2">Belongs to the protease inhibitor I16 (SSI) family.</text>
</comment>
<dbReference type="InterPro" id="IPR020054">
    <property type="entry name" value="Prot_inh_SSI_I16_CS"/>
</dbReference>
<evidence type="ECO:0000313" key="10">
    <source>
        <dbReference type="EMBL" id="MBO8188814.1"/>
    </source>
</evidence>
<sequence length="171" mass="17595">MPRRSAPVLPRIRPLLTLTAATSVAAGLLSLLGAPEAVAAGTTPPTGPSATAGDVTTTAAPRADELTFTVSRSGRAANDGSYTLRCHPSGGRHASPDRACAALDRATSKGRDPFKPVPAGATCTMLYGGPATAHVTGTWRGRKIDAHFKRTNGCEVARWNRLVPALPATTS</sequence>
<evidence type="ECO:0000259" key="9">
    <source>
        <dbReference type="Pfam" id="PF00720"/>
    </source>
</evidence>
<dbReference type="PROSITE" id="PS00999">
    <property type="entry name" value="SSI"/>
    <property type="match status" value="1"/>
</dbReference>
<keyword evidence="5" id="KW-0722">Serine protease inhibitor</keyword>
<gene>
    <name evidence="10" type="ORF">JW592_25580</name>
</gene>
<keyword evidence="3" id="KW-0964">Secreted</keyword>
<feature type="region of interest" description="Disordered" evidence="7">
    <location>
        <begin position="40"/>
        <end position="60"/>
    </location>
</feature>
<reference evidence="10 11" key="1">
    <citation type="submission" date="2021-02" db="EMBL/GenBank/DDBJ databases">
        <title>Streptomyces spirodelae sp. nov., isolated from duckweed.</title>
        <authorList>
            <person name="Saimee Y."/>
            <person name="Duangmal K."/>
        </authorList>
    </citation>
    <scope>NUCLEOTIDE SEQUENCE [LARGE SCALE GENOMIC DNA]</scope>
    <source>
        <strain evidence="10 11">DW4-2</strain>
    </source>
</reference>
<proteinExistence type="inferred from homology"/>
<evidence type="ECO:0000256" key="3">
    <source>
        <dbReference type="ARBA" id="ARBA00022525"/>
    </source>
</evidence>
<feature type="signal peptide" evidence="8">
    <location>
        <begin position="1"/>
        <end position="39"/>
    </location>
</feature>
<dbReference type="RefSeq" id="WP_209267584.1">
    <property type="nucleotide sequence ID" value="NZ_JAFFZN010000027.1"/>
</dbReference>
<evidence type="ECO:0000256" key="1">
    <source>
        <dbReference type="ARBA" id="ARBA00004613"/>
    </source>
</evidence>
<evidence type="ECO:0000256" key="2">
    <source>
        <dbReference type="ARBA" id="ARBA00010472"/>
    </source>
</evidence>
<dbReference type="EMBL" id="JAFFZN010000027">
    <property type="protein sequence ID" value="MBO8188814.1"/>
    <property type="molecule type" value="Genomic_DNA"/>
</dbReference>
<dbReference type="Proteomes" id="UP001518976">
    <property type="component" value="Unassembled WGS sequence"/>
</dbReference>
<organism evidence="10 11">
    <name type="scientific">Streptomyces spirodelae</name>
    <dbReference type="NCBI Taxonomy" id="2812904"/>
    <lineage>
        <taxon>Bacteria</taxon>
        <taxon>Bacillati</taxon>
        <taxon>Actinomycetota</taxon>
        <taxon>Actinomycetes</taxon>
        <taxon>Kitasatosporales</taxon>
        <taxon>Streptomycetaceae</taxon>
        <taxon>Streptomyces</taxon>
    </lineage>
</organism>
<protein>
    <recommendedName>
        <fullName evidence="9">Subtilisin inhibitor domain-containing protein</fullName>
    </recommendedName>
</protein>
<feature type="domain" description="Subtilisin inhibitor" evidence="9">
    <location>
        <begin position="65"/>
        <end position="145"/>
    </location>
</feature>
<dbReference type="Gene3D" id="3.30.350.10">
    <property type="entry name" value="Subtilisin inhibitor-like"/>
    <property type="match status" value="1"/>
</dbReference>
<evidence type="ECO:0000256" key="7">
    <source>
        <dbReference type="SAM" id="MobiDB-lite"/>
    </source>
</evidence>
<keyword evidence="6" id="KW-1015">Disulfide bond</keyword>
<evidence type="ECO:0000256" key="6">
    <source>
        <dbReference type="ARBA" id="ARBA00023157"/>
    </source>
</evidence>
<keyword evidence="11" id="KW-1185">Reference proteome</keyword>
<evidence type="ECO:0000256" key="4">
    <source>
        <dbReference type="ARBA" id="ARBA00022690"/>
    </source>
</evidence>
<feature type="chain" id="PRO_5046346496" description="Subtilisin inhibitor domain-containing protein" evidence="8">
    <location>
        <begin position="40"/>
        <end position="171"/>
    </location>
</feature>
<dbReference type="InterPro" id="IPR036819">
    <property type="entry name" value="Subtilisin_inhibitor-like_sf"/>
</dbReference>
<evidence type="ECO:0000256" key="5">
    <source>
        <dbReference type="ARBA" id="ARBA00022900"/>
    </source>
</evidence>
<comment type="caution">
    <text evidence="10">The sequence shown here is derived from an EMBL/GenBank/DDBJ whole genome shotgun (WGS) entry which is preliminary data.</text>
</comment>
<accession>A0ABS3X0E6</accession>
<dbReference type="Pfam" id="PF00720">
    <property type="entry name" value="SSI"/>
    <property type="match status" value="1"/>
</dbReference>
<evidence type="ECO:0000256" key="8">
    <source>
        <dbReference type="SAM" id="SignalP"/>
    </source>
</evidence>
<keyword evidence="4" id="KW-0646">Protease inhibitor</keyword>
<dbReference type="SUPFAM" id="SSF55399">
    <property type="entry name" value="Subtilisin inhibitor"/>
    <property type="match status" value="1"/>
</dbReference>
<comment type="subcellular location">
    <subcellularLocation>
        <location evidence="1">Secreted</location>
    </subcellularLocation>
</comment>
<name>A0ABS3X0E6_9ACTN</name>